<dbReference type="NCBIfam" id="TIGR01591">
    <property type="entry name" value="Fdh-alpha"/>
    <property type="match status" value="1"/>
</dbReference>
<dbReference type="SUPFAM" id="SSF53706">
    <property type="entry name" value="Formate dehydrogenase/DMSO reductase, domains 1-3"/>
    <property type="match status" value="1"/>
</dbReference>
<accession>A0A076LF97</accession>
<feature type="domain" description="Molybdopterin dinucleotide-binding" evidence="10">
    <location>
        <begin position="382"/>
        <end position="488"/>
    </location>
</feature>
<protein>
    <submittedName>
        <fullName evidence="11">Formate dehydrogenase subunit alpha</fullName>
    </submittedName>
</protein>
<evidence type="ECO:0000256" key="1">
    <source>
        <dbReference type="ARBA" id="ARBA00001942"/>
    </source>
</evidence>
<dbReference type="GO" id="GO:0015942">
    <property type="term" value="P:formate metabolic process"/>
    <property type="evidence" value="ECO:0007669"/>
    <property type="project" value="InterPro"/>
</dbReference>
<evidence type="ECO:0000256" key="6">
    <source>
        <dbReference type="ARBA" id="ARBA00023002"/>
    </source>
</evidence>
<keyword evidence="5" id="KW-0479">Metal-binding</keyword>
<dbReference type="InterPro" id="IPR041925">
    <property type="entry name" value="CT_Formate-Dh_H"/>
</dbReference>
<dbReference type="InterPro" id="IPR006657">
    <property type="entry name" value="MoPterin_dinucl-bd_dom"/>
</dbReference>
<dbReference type="KEGG" id="mjh:JH146_0247"/>
<dbReference type="GO" id="GO:0008863">
    <property type="term" value="F:formate dehydrogenase (NAD+) activity"/>
    <property type="evidence" value="ECO:0007669"/>
    <property type="project" value="InterPro"/>
</dbReference>
<dbReference type="PROSITE" id="PS00490">
    <property type="entry name" value="MOLYBDOPTERIN_PROK_2"/>
    <property type="match status" value="1"/>
</dbReference>
<dbReference type="STRING" id="1301915.JH146_0247"/>
<evidence type="ECO:0000313" key="12">
    <source>
        <dbReference type="Proteomes" id="UP000028781"/>
    </source>
</evidence>
<dbReference type="GO" id="GO:0051539">
    <property type="term" value="F:4 iron, 4 sulfur cluster binding"/>
    <property type="evidence" value="ECO:0007669"/>
    <property type="project" value="UniProtKB-KW"/>
</dbReference>
<evidence type="ECO:0000313" key="11">
    <source>
        <dbReference type="EMBL" id="AIJ05098.1"/>
    </source>
</evidence>
<dbReference type="PANTHER" id="PTHR43105:SF14">
    <property type="entry name" value="FORMATE DEHYDROGENASE H"/>
    <property type="match status" value="1"/>
</dbReference>
<dbReference type="Gene3D" id="2.40.40.20">
    <property type="match status" value="1"/>
</dbReference>
<evidence type="ECO:0000256" key="7">
    <source>
        <dbReference type="ARBA" id="ARBA00023004"/>
    </source>
</evidence>
<comment type="cofactor">
    <cofactor evidence="2">
        <name>[4Fe-4S] cluster</name>
        <dbReference type="ChEBI" id="CHEBI:49883"/>
    </cofactor>
</comment>
<dbReference type="Pfam" id="PF00384">
    <property type="entry name" value="Molybdopterin"/>
    <property type="match status" value="1"/>
</dbReference>
<dbReference type="GO" id="GO:0003954">
    <property type="term" value="F:NADH dehydrogenase activity"/>
    <property type="evidence" value="ECO:0007669"/>
    <property type="project" value="TreeGrafter"/>
</dbReference>
<dbReference type="GO" id="GO:0016020">
    <property type="term" value="C:membrane"/>
    <property type="evidence" value="ECO:0007669"/>
    <property type="project" value="TreeGrafter"/>
</dbReference>
<name>A0A076LF97_9EURY</name>
<dbReference type="SUPFAM" id="SSF50692">
    <property type="entry name" value="ADC-like"/>
    <property type="match status" value="1"/>
</dbReference>
<dbReference type="CDD" id="cd02790">
    <property type="entry name" value="MopB_CT_Formate-Dh_H"/>
    <property type="match status" value="1"/>
</dbReference>
<dbReference type="GO" id="GO:0022904">
    <property type="term" value="P:respiratory electron transport chain"/>
    <property type="evidence" value="ECO:0007669"/>
    <property type="project" value="TreeGrafter"/>
</dbReference>
<keyword evidence="4" id="KW-0500">Molybdenum</keyword>
<keyword evidence="3" id="KW-0004">4Fe-4S</keyword>
<dbReference type="Proteomes" id="UP000028781">
    <property type="component" value="Chromosome"/>
</dbReference>
<keyword evidence="7" id="KW-0408">Iron</keyword>
<dbReference type="GO" id="GO:0043546">
    <property type="term" value="F:molybdopterin cofactor binding"/>
    <property type="evidence" value="ECO:0007669"/>
    <property type="project" value="InterPro"/>
</dbReference>
<evidence type="ECO:0000259" key="10">
    <source>
        <dbReference type="Pfam" id="PF01568"/>
    </source>
</evidence>
<dbReference type="FunFam" id="2.40.40.20:FF:000005">
    <property type="entry name" value="Periplasmic nitrate reductase"/>
    <property type="match status" value="1"/>
</dbReference>
<dbReference type="Pfam" id="PF01568">
    <property type="entry name" value="Molydop_binding"/>
    <property type="match status" value="1"/>
</dbReference>
<dbReference type="InterPro" id="IPR050123">
    <property type="entry name" value="Prok_molybdopt-oxidoreductase"/>
</dbReference>
<dbReference type="HOGENOM" id="CLU_000422_13_4_2"/>
<keyword evidence="8" id="KW-0411">Iron-sulfur</keyword>
<dbReference type="PANTHER" id="PTHR43105">
    <property type="entry name" value="RESPIRATORY NITRATE REDUCTASE"/>
    <property type="match status" value="1"/>
</dbReference>
<evidence type="ECO:0000256" key="8">
    <source>
        <dbReference type="ARBA" id="ARBA00023014"/>
    </source>
</evidence>
<dbReference type="EMBL" id="CP009149">
    <property type="protein sequence ID" value="AIJ05098.1"/>
    <property type="molecule type" value="Genomic_DNA"/>
</dbReference>
<evidence type="ECO:0000256" key="4">
    <source>
        <dbReference type="ARBA" id="ARBA00022505"/>
    </source>
</evidence>
<keyword evidence="12" id="KW-1185">Reference proteome</keyword>
<dbReference type="Gene3D" id="3.40.228.10">
    <property type="entry name" value="Dimethylsulfoxide Reductase, domain 2"/>
    <property type="match status" value="1"/>
</dbReference>
<evidence type="ECO:0000256" key="2">
    <source>
        <dbReference type="ARBA" id="ARBA00001966"/>
    </source>
</evidence>
<keyword evidence="6" id="KW-0560">Oxidoreductase</keyword>
<dbReference type="AlphaFoldDB" id="A0A076LF97"/>
<proteinExistence type="predicted"/>
<evidence type="ECO:0000259" key="9">
    <source>
        <dbReference type="Pfam" id="PF00384"/>
    </source>
</evidence>
<evidence type="ECO:0000256" key="5">
    <source>
        <dbReference type="ARBA" id="ARBA00022723"/>
    </source>
</evidence>
<organism evidence="11 12">
    <name type="scientific">Methanocaldococcus bathoardescens</name>
    <dbReference type="NCBI Taxonomy" id="1301915"/>
    <lineage>
        <taxon>Archaea</taxon>
        <taxon>Methanobacteriati</taxon>
        <taxon>Methanobacteriota</taxon>
        <taxon>Methanomada group</taxon>
        <taxon>Methanococci</taxon>
        <taxon>Methanococcales</taxon>
        <taxon>Methanocaldococcaceae</taxon>
        <taxon>Methanocaldococcus</taxon>
    </lineage>
</organism>
<comment type="cofactor">
    <cofactor evidence="1">
        <name>Mo-bis(molybdopterin guanine dinucleotide)</name>
        <dbReference type="ChEBI" id="CHEBI:60539"/>
    </cofactor>
</comment>
<dbReference type="InterPro" id="IPR006478">
    <property type="entry name" value="Formate_DH_asu"/>
</dbReference>
<dbReference type="GO" id="GO:0046872">
    <property type="term" value="F:metal ion binding"/>
    <property type="evidence" value="ECO:0007669"/>
    <property type="project" value="UniProtKB-KW"/>
</dbReference>
<dbReference type="InterPro" id="IPR006655">
    <property type="entry name" value="Mopterin_OxRdtase_prok_CS"/>
</dbReference>
<evidence type="ECO:0000256" key="3">
    <source>
        <dbReference type="ARBA" id="ARBA00022485"/>
    </source>
</evidence>
<dbReference type="Gene3D" id="3.40.50.740">
    <property type="match status" value="1"/>
</dbReference>
<dbReference type="InterPro" id="IPR006656">
    <property type="entry name" value="Mopterin_OxRdtase"/>
</dbReference>
<dbReference type="InterPro" id="IPR009010">
    <property type="entry name" value="Asp_de-COase-like_dom_sf"/>
</dbReference>
<feature type="domain" description="Molybdopterin oxidoreductase" evidence="9">
    <location>
        <begin position="3"/>
        <end position="296"/>
    </location>
</feature>
<sequence length="497" mass="56171">MKAKDKGAKIIVIDPRKTITAKNSDIYLQITPGTNVALINAMIHVIIKEGLMDEEFIKNRTEGFEKLKEIIEKYTPEYVSKICGVDKELIIESAKIYGSAERASIIYCMGITQFTHGVDAVKALCNLAMITGNIGKEGGGVNPLRGQNNVQGACDMGALPNVFPGYQKVENSYRLFEEYWGTDLNSNPGLTIPEMIDESGKNIKFLYIMGENPMVSDPDVKHVEKALKSLDFLVVQDIFLTETAELADIVLPAACWAEKDGTFTNTERRVQLIRKAVNPPGEALEDWIIIKKLAEKLGYKDKFSYNRADDIFNEIRKIVPQYRGITYKRLKTGGIHWPCLNENDVGTKILHRERFSTDNGKGKIFPVEYREAAELPDKDYPFILTTGRIIFHYHTGTMTRRCKNLVDEINEPFIEINPDDAKSLKIRDGDIVKVISRRGEIIAKAKITEDIKRGVIFMPFHFVEANPNVLTNTALDEMCKIPELKVCAVKIERINRF</sequence>
<gene>
    <name evidence="11" type="ORF">JH146_0247</name>
</gene>
<reference evidence="11 12" key="1">
    <citation type="journal article" date="2015" name="Int. J. Syst. Evol. Microbiol.">
        <title>M ethanocaldococcus bathoardescens sp. nov., a hyperthermophilic methanogen isolated from a volcanically active deep-sea hydrothermal vent.</title>
        <authorList>
            <person name="Stewart L.C."/>
            <person name="Jung J.H."/>
            <person name="Kim Y.T."/>
            <person name="Kwon S.W."/>
            <person name="Park C.S."/>
            <person name="Holden J.F."/>
        </authorList>
    </citation>
    <scope>NUCLEOTIDE SEQUENCE [LARGE SCALE GENOMIC DNA]</scope>
    <source>
        <strain evidence="11 12">JH146</strain>
    </source>
</reference>